<gene>
    <name evidence="1" type="ORF">NDU88_003609</name>
</gene>
<proteinExistence type="predicted"/>
<dbReference type="Proteomes" id="UP001066276">
    <property type="component" value="Chromosome 6"/>
</dbReference>
<organism evidence="1 2">
    <name type="scientific">Pleurodeles waltl</name>
    <name type="common">Iberian ribbed newt</name>
    <dbReference type="NCBI Taxonomy" id="8319"/>
    <lineage>
        <taxon>Eukaryota</taxon>
        <taxon>Metazoa</taxon>
        <taxon>Chordata</taxon>
        <taxon>Craniata</taxon>
        <taxon>Vertebrata</taxon>
        <taxon>Euteleostomi</taxon>
        <taxon>Amphibia</taxon>
        <taxon>Batrachia</taxon>
        <taxon>Caudata</taxon>
        <taxon>Salamandroidea</taxon>
        <taxon>Salamandridae</taxon>
        <taxon>Pleurodelinae</taxon>
        <taxon>Pleurodeles</taxon>
    </lineage>
</organism>
<reference evidence="1" key="1">
    <citation type="journal article" date="2022" name="bioRxiv">
        <title>Sequencing and chromosome-scale assembly of the giantPleurodeles waltlgenome.</title>
        <authorList>
            <person name="Brown T."/>
            <person name="Elewa A."/>
            <person name="Iarovenko S."/>
            <person name="Subramanian E."/>
            <person name="Araus A.J."/>
            <person name="Petzold A."/>
            <person name="Susuki M."/>
            <person name="Suzuki K.-i.T."/>
            <person name="Hayashi T."/>
            <person name="Toyoda A."/>
            <person name="Oliveira C."/>
            <person name="Osipova E."/>
            <person name="Leigh N.D."/>
            <person name="Simon A."/>
            <person name="Yun M.H."/>
        </authorList>
    </citation>
    <scope>NUCLEOTIDE SEQUENCE</scope>
    <source>
        <strain evidence="1">20211129_DDA</strain>
        <tissue evidence="1">Liver</tissue>
    </source>
</reference>
<name>A0AAV7Q9F1_PLEWA</name>
<dbReference type="EMBL" id="JANPWB010000010">
    <property type="protein sequence ID" value="KAJ1137196.1"/>
    <property type="molecule type" value="Genomic_DNA"/>
</dbReference>
<evidence type="ECO:0000313" key="2">
    <source>
        <dbReference type="Proteomes" id="UP001066276"/>
    </source>
</evidence>
<comment type="caution">
    <text evidence="1">The sequence shown here is derived from an EMBL/GenBank/DDBJ whole genome shotgun (WGS) entry which is preliminary data.</text>
</comment>
<accession>A0AAV7Q9F1</accession>
<evidence type="ECO:0000313" key="1">
    <source>
        <dbReference type="EMBL" id="KAJ1137196.1"/>
    </source>
</evidence>
<protein>
    <submittedName>
        <fullName evidence="1">Uncharacterized protein</fullName>
    </submittedName>
</protein>
<sequence length="137" mass="14998">MLHLETTLEKHTAVFYKVLQAIQDSKTAMETLLGTIHIRQTVGYGADQVATSVTAGSPRVFQGAVDLSQFRSAVGVLPGRVGWRVGRFRGNILDTTPESTPRMAYGGIVKGYIFLRPAHAHHVVQQFISAHPSPMSR</sequence>
<dbReference type="AlphaFoldDB" id="A0AAV7Q9F1"/>
<keyword evidence="2" id="KW-1185">Reference proteome</keyword>